<proteinExistence type="predicted"/>
<reference evidence="5" key="1">
    <citation type="submission" date="2025-08" db="UniProtKB">
        <authorList>
            <consortium name="RefSeq"/>
        </authorList>
    </citation>
    <scope>IDENTIFICATION</scope>
    <source>
        <strain evidence="5">14028-0561.14</strain>
        <tissue evidence="5">Whole fly</tissue>
    </source>
</reference>
<feature type="domain" description="C2" evidence="3">
    <location>
        <begin position="352"/>
        <end position="472"/>
    </location>
</feature>
<gene>
    <name evidence="5" type="primary">Sytbeta</name>
</gene>
<feature type="region of interest" description="Disordered" evidence="2">
    <location>
        <begin position="33"/>
        <end position="122"/>
    </location>
</feature>
<dbReference type="SUPFAM" id="SSF49562">
    <property type="entry name" value="C2 domain (Calcium/lipid-binding domain, CaLB)"/>
    <property type="match status" value="2"/>
</dbReference>
<dbReference type="GO" id="GO:0017156">
    <property type="term" value="P:calcium-ion regulated exocytosis"/>
    <property type="evidence" value="ECO:0007669"/>
    <property type="project" value="TreeGrafter"/>
</dbReference>
<dbReference type="InterPro" id="IPR000008">
    <property type="entry name" value="C2_dom"/>
</dbReference>
<feature type="compositionally biased region" description="Polar residues" evidence="2">
    <location>
        <begin position="195"/>
        <end position="207"/>
    </location>
</feature>
<dbReference type="AlphaFoldDB" id="A0A6P4IA20"/>
<dbReference type="PROSITE" id="PS50004">
    <property type="entry name" value="C2"/>
    <property type="match status" value="2"/>
</dbReference>
<organism evidence="4 5">
    <name type="scientific">Drosophila kikkawai</name>
    <name type="common">Fruit fly</name>
    <dbReference type="NCBI Taxonomy" id="30033"/>
    <lineage>
        <taxon>Eukaryota</taxon>
        <taxon>Metazoa</taxon>
        <taxon>Ecdysozoa</taxon>
        <taxon>Arthropoda</taxon>
        <taxon>Hexapoda</taxon>
        <taxon>Insecta</taxon>
        <taxon>Pterygota</taxon>
        <taxon>Neoptera</taxon>
        <taxon>Endopterygota</taxon>
        <taxon>Diptera</taxon>
        <taxon>Brachycera</taxon>
        <taxon>Muscomorpha</taxon>
        <taxon>Ephydroidea</taxon>
        <taxon>Drosophilidae</taxon>
        <taxon>Drosophila</taxon>
        <taxon>Sophophora</taxon>
    </lineage>
</organism>
<evidence type="ECO:0000256" key="1">
    <source>
        <dbReference type="ARBA" id="ARBA00022737"/>
    </source>
</evidence>
<feature type="compositionally biased region" description="Low complexity" evidence="2">
    <location>
        <begin position="74"/>
        <end position="84"/>
    </location>
</feature>
<keyword evidence="4" id="KW-1185">Reference proteome</keyword>
<sequence length="614" mass="65893">MSGLGPAACWLAHKRIESWSRMAKERVGAVRRVTLDRNSADEGTPSGSGSGTSGTSAVGGGNGSGGPGLVHILPTGDGISGSSTTPPPQPMTPPPSASSVTSTTSGIGSVSAGSVSDSCDLPTDSEEVAIAKECQPIQPATHMHGMHGGMGMNHHHHMGAVSATGTDILRGPAEVFHSPLHLHHQSRSFPPRLQRTPSISSQSSVDSAPSRHSGHRGSSPQIRTFGPDGRSSLPSEPAFPHHLARSPSPMRTISLDARCGSPAHSVDPGDMRTPSPSQGSLASLAGGSGSGSGKGVGVGGGRCLSPLLIPPRSQPGVDPAMGPASPLGALQPDLYRLPDGPVYLTAPESSHAVGRLHLRVKYDYHLFDLTVHLIEAHNLSPIEEGGFRDPYVRLMLQPEVDSRKRQTHIHRGESNPYFDQHFKFPVSRDQLQGKELILQVLDYDRYSHNDIIGEVRISVDGLDLSKSVEIWGDLLRTKKPKEDRPELLCSLNYLPQAERLTVVIMKARNLDTVQEPYVKIYLIQNGKRIKKKKTSITKSDDPTNPIWNEAFTFNLQSNYLHNAAIEIYVVGAGSEATEIGCCGLGPQESGTGCQHWHDMINNARKPTAMWHYIR</sequence>
<evidence type="ECO:0000256" key="2">
    <source>
        <dbReference type="SAM" id="MobiDB-lite"/>
    </source>
</evidence>
<feature type="compositionally biased region" description="Low complexity" evidence="2">
    <location>
        <begin position="97"/>
        <end position="116"/>
    </location>
</feature>
<dbReference type="GO" id="GO:0001786">
    <property type="term" value="F:phosphatidylserine binding"/>
    <property type="evidence" value="ECO:0007669"/>
    <property type="project" value="TreeGrafter"/>
</dbReference>
<dbReference type="GO" id="GO:0005886">
    <property type="term" value="C:plasma membrane"/>
    <property type="evidence" value="ECO:0007669"/>
    <property type="project" value="TreeGrafter"/>
</dbReference>
<dbReference type="PANTHER" id="PTHR10024">
    <property type="entry name" value="SYNAPTOTAGMIN"/>
    <property type="match status" value="1"/>
</dbReference>
<accession>A0A6P4IA20</accession>
<feature type="region of interest" description="Disordered" evidence="2">
    <location>
        <begin position="185"/>
        <end position="325"/>
    </location>
</feature>
<name>A0A6P4IA20_DROKI</name>
<evidence type="ECO:0000313" key="5">
    <source>
        <dbReference type="RefSeq" id="XP_017019586.1"/>
    </source>
</evidence>
<dbReference type="InterPro" id="IPR001565">
    <property type="entry name" value="Synaptotagmin"/>
</dbReference>
<dbReference type="CDD" id="cd00276">
    <property type="entry name" value="C2B_Synaptotagmin"/>
    <property type="match status" value="1"/>
</dbReference>
<dbReference type="Proteomes" id="UP001652661">
    <property type="component" value="Chromosome 3L"/>
</dbReference>
<feature type="compositionally biased region" description="Gly residues" evidence="2">
    <location>
        <begin position="46"/>
        <end position="68"/>
    </location>
</feature>
<dbReference type="FunFam" id="2.60.40.150:FF:000180">
    <property type="entry name" value="synaptotagmin-5 isoform X2"/>
    <property type="match status" value="1"/>
</dbReference>
<dbReference type="OrthoDB" id="67700at2759"/>
<dbReference type="SMART" id="SM00239">
    <property type="entry name" value="C2"/>
    <property type="match status" value="2"/>
</dbReference>
<evidence type="ECO:0000259" key="3">
    <source>
        <dbReference type="PROSITE" id="PS50004"/>
    </source>
</evidence>
<feature type="compositionally biased region" description="Low complexity" evidence="2">
    <location>
        <begin position="274"/>
        <end position="285"/>
    </location>
</feature>
<dbReference type="GO" id="GO:0030276">
    <property type="term" value="F:clathrin binding"/>
    <property type="evidence" value="ECO:0007669"/>
    <property type="project" value="TreeGrafter"/>
</dbReference>
<dbReference type="Gene3D" id="2.60.40.150">
    <property type="entry name" value="C2 domain"/>
    <property type="match status" value="2"/>
</dbReference>
<evidence type="ECO:0000313" key="4">
    <source>
        <dbReference type="Proteomes" id="UP001652661"/>
    </source>
</evidence>
<dbReference type="PRINTS" id="PR00399">
    <property type="entry name" value="SYNAPTOTAGMN"/>
</dbReference>
<dbReference type="GO" id="GO:0000149">
    <property type="term" value="F:SNARE binding"/>
    <property type="evidence" value="ECO:0007669"/>
    <property type="project" value="TreeGrafter"/>
</dbReference>
<dbReference type="Pfam" id="PF00168">
    <property type="entry name" value="C2"/>
    <property type="match status" value="2"/>
</dbReference>
<feature type="compositionally biased region" description="Pro residues" evidence="2">
    <location>
        <begin position="85"/>
        <end position="96"/>
    </location>
</feature>
<dbReference type="FunFam" id="2.60.40.150:FF:000179">
    <property type="entry name" value="synaptotagmin-5 isoform X2"/>
    <property type="match status" value="1"/>
</dbReference>
<dbReference type="OMA" id="DQQFKFP"/>
<keyword evidence="1" id="KW-0677">Repeat</keyword>
<dbReference type="GO" id="GO:0005544">
    <property type="term" value="F:calcium-dependent phospholipid binding"/>
    <property type="evidence" value="ECO:0007669"/>
    <property type="project" value="TreeGrafter"/>
</dbReference>
<feature type="domain" description="C2" evidence="3">
    <location>
        <begin position="483"/>
        <end position="611"/>
    </location>
</feature>
<dbReference type="RefSeq" id="XP_017019586.1">
    <property type="nucleotide sequence ID" value="XM_017164097.3"/>
</dbReference>
<feature type="compositionally biased region" description="Gly residues" evidence="2">
    <location>
        <begin position="286"/>
        <end position="302"/>
    </location>
</feature>
<dbReference type="PANTHER" id="PTHR10024:SF378">
    <property type="entry name" value="SYNAPTOTAGMIN BETA, ISOFORM D"/>
    <property type="match status" value="1"/>
</dbReference>
<dbReference type="GO" id="GO:0005509">
    <property type="term" value="F:calcium ion binding"/>
    <property type="evidence" value="ECO:0007669"/>
    <property type="project" value="TreeGrafter"/>
</dbReference>
<protein>
    <submittedName>
        <fullName evidence="5">Uncharacterized protein Sytbeta isoform X1</fullName>
    </submittedName>
</protein>
<dbReference type="GO" id="GO:0070382">
    <property type="term" value="C:exocytic vesicle"/>
    <property type="evidence" value="ECO:0007669"/>
    <property type="project" value="TreeGrafter"/>
</dbReference>
<dbReference type="InterPro" id="IPR035892">
    <property type="entry name" value="C2_domain_sf"/>
</dbReference>